<dbReference type="Pfam" id="PF00905">
    <property type="entry name" value="Transpeptidase"/>
    <property type="match status" value="1"/>
</dbReference>
<evidence type="ECO:0000256" key="9">
    <source>
        <dbReference type="SAM" id="MobiDB-lite"/>
    </source>
</evidence>
<dbReference type="PANTHER" id="PTHR32282:SF33">
    <property type="entry name" value="PEPTIDOGLYCAN GLYCOSYLTRANSFERASE"/>
    <property type="match status" value="1"/>
</dbReference>
<comment type="catalytic activity">
    <reaction evidence="7">
        <text>Preferential cleavage: (Ac)2-L-Lys-D-Ala-|-D-Ala. Also transpeptidation of peptidyl-alanyl moieties that are N-acyl substituents of D-alanine.</text>
        <dbReference type="EC" id="3.4.16.4"/>
    </reaction>
</comment>
<evidence type="ECO:0000256" key="6">
    <source>
        <dbReference type="ARBA" id="ARBA00023268"/>
    </source>
</evidence>
<keyword evidence="4" id="KW-0808">Transferase</keyword>
<reference evidence="11 12" key="1">
    <citation type="submission" date="2016-10" db="EMBL/GenBank/DDBJ databases">
        <authorList>
            <person name="Varghese N."/>
            <person name="Submissions S."/>
        </authorList>
    </citation>
    <scope>NUCLEOTIDE SEQUENCE [LARGE SCALE GENOMIC DNA]</scope>
    <source>
        <strain evidence="11 12">CGMCC 1.11215</strain>
    </source>
</reference>
<dbReference type="GO" id="GO:0008658">
    <property type="term" value="F:penicillin binding"/>
    <property type="evidence" value="ECO:0007669"/>
    <property type="project" value="InterPro"/>
</dbReference>
<dbReference type="InterPro" id="IPR012338">
    <property type="entry name" value="Beta-lactam/transpept-like"/>
</dbReference>
<dbReference type="EMBL" id="FNIB01000002">
    <property type="protein sequence ID" value="SDM76075.1"/>
    <property type="molecule type" value="Genomic_DNA"/>
</dbReference>
<dbReference type="PANTHER" id="PTHR32282">
    <property type="entry name" value="BINDING PROTEIN TRANSPEPTIDASE, PUTATIVE-RELATED"/>
    <property type="match status" value="1"/>
</dbReference>
<dbReference type="PROSITE" id="PS51178">
    <property type="entry name" value="PASTA"/>
    <property type="match status" value="2"/>
</dbReference>
<dbReference type="GO" id="GO:0009002">
    <property type="term" value="F:serine-type D-Ala-D-Ala carboxypeptidase activity"/>
    <property type="evidence" value="ECO:0007669"/>
    <property type="project" value="UniProtKB-EC"/>
</dbReference>
<dbReference type="Pfam" id="PF03793">
    <property type="entry name" value="PASTA"/>
    <property type="match status" value="2"/>
</dbReference>
<evidence type="ECO:0000256" key="2">
    <source>
        <dbReference type="ARBA" id="ARBA00022670"/>
    </source>
</evidence>
<dbReference type="GO" id="GO:0006508">
    <property type="term" value="P:proteolysis"/>
    <property type="evidence" value="ECO:0007669"/>
    <property type="project" value="UniProtKB-KW"/>
</dbReference>
<dbReference type="GO" id="GO:0008955">
    <property type="term" value="F:peptidoglycan glycosyltransferase activity"/>
    <property type="evidence" value="ECO:0007669"/>
    <property type="project" value="UniProtKB-EC"/>
</dbReference>
<evidence type="ECO:0000256" key="4">
    <source>
        <dbReference type="ARBA" id="ARBA00022679"/>
    </source>
</evidence>
<dbReference type="SUPFAM" id="SSF53955">
    <property type="entry name" value="Lysozyme-like"/>
    <property type="match status" value="1"/>
</dbReference>
<dbReference type="GO" id="GO:0009252">
    <property type="term" value="P:peptidoglycan biosynthetic process"/>
    <property type="evidence" value="ECO:0007669"/>
    <property type="project" value="TreeGrafter"/>
</dbReference>
<dbReference type="CDD" id="cd06577">
    <property type="entry name" value="PASTA_pknB"/>
    <property type="match status" value="2"/>
</dbReference>
<feature type="compositionally biased region" description="Polar residues" evidence="9">
    <location>
        <begin position="502"/>
        <end position="514"/>
    </location>
</feature>
<evidence type="ECO:0000256" key="3">
    <source>
        <dbReference type="ARBA" id="ARBA00022676"/>
    </source>
</evidence>
<keyword evidence="6" id="KW-0511">Multifunctional enzyme</keyword>
<evidence type="ECO:0000313" key="12">
    <source>
        <dbReference type="Proteomes" id="UP000199639"/>
    </source>
</evidence>
<dbReference type="Gene3D" id="3.30.10.20">
    <property type="match status" value="2"/>
</dbReference>
<dbReference type="Gene3D" id="3.40.710.10">
    <property type="entry name" value="DD-peptidase/beta-lactamase superfamily"/>
    <property type="match status" value="1"/>
</dbReference>
<keyword evidence="5" id="KW-0378">Hydrolase</keyword>
<name>A0A5E9FUL7_9MICO</name>
<comment type="catalytic activity">
    <reaction evidence="8">
        <text>[GlcNAc-(1-&gt;4)-Mur2Ac(oyl-L-Ala-gamma-D-Glu-L-Lys-D-Ala-D-Ala)](n)-di-trans,octa-cis-undecaprenyl diphosphate + beta-D-GlcNAc-(1-&gt;4)-Mur2Ac(oyl-L-Ala-gamma-D-Glu-L-Lys-D-Ala-D-Ala)-di-trans,octa-cis-undecaprenyl diphosphate = [GlcNAc-(1-&gt;4)-Mur2Ac(oyl-L-Ala-gamma-D-Glu-L-Lys-D-Ala-D-Ala)](n+1)-di-trans,octa-cis-undecaprenyl diphosphate + di-trans,octa-cis-undecaprenyl diphosphate + H(+)</text>
        <dbReference type="Rhea" id="RHEA:23708"/>
        <dbReference type="Rhea" id="RHEA-COMP:9602"/>
        <dbReference type="Rhea" id="RHEA-COMP:9603"/>
        <dbReference type="ChEBI" id="CHEBI:15378"/>
        <dbReference type="ChEBI" id="CHEBI:58405"/>
        <dbReference type="ChEBI" id="CHEBI:60033"/>
        <dbReference type="ChEBI" id="CHEBI:78435"/>
        <dbReference type="EC" id="2.4.99.28"/>
    </reaction>
</comment>
<dbReference type="SMART" id="SM00740">
    <property type="entry name" value="PASTA"/>
    <property type="match status" value="2"/>
</dbReference>
<dbReference type="SUPFAM" id="SSF56601">
    <property type="entry name" value="beta-lactamase/transpeptidase-like"/>
    <property type="match status" value="1"/>
</dbReference>
<dbReference type="InterPro" id="IPR036950">
    <property type="entry name" value="PBP_transglycosylase"/>
</dbReference>
<dbReference type="Proteomes" id="UP000199639">
    <property type="component" value="Unassembled WGS sequence"/>
</dbReference>
<keyword evidence="1 11" id="KW-0121">Carboxypeptidase</keyword>
<dbReference type="Pfam" id="PF00912">
    <property type="entry name" value="Transgly"/>
    <property type="match status" value="1"/>
</dbReference>
<proteinExistence type="predicted"/>
<accession>A0A5E9FUL7</accession>
<evidence type="ECO:0000259" key="10">
    <source>
        <dbReference type="PROSITE" id="PS51178"/>
    </source>
</evidence>
<protein>
    <submittedName>
        <fullName evidence="11">Membrane carboxypeptidase (Penicillin-binding protein)</fullName>
    </submittedName>
</protein>
<evidence type="ECO:0000256" key="8">
    <source>
        <dbReference type="ARBA" id="ARBA00049902"/>
    </source>
</evidence>
<dbReference type="GO" id="GO:0030288">
    <property type="term" value="C:outer membrane-bounded periplasmic space"/>
    <property type="evidence" value="ECO:0007669"/>
    <property type="project" value="TreeGrafter"/>
</dbReference>
<dbReference type="InterPro" id="IPR001264">
    <property type="entry name" value="Glyco_trans_51"/>
</dbReference>
<dbReference type="InterPro" id="IPR005543">
    <property type="entry name" value="PASTA_dom"/>
</dbReference>
<feature type="domain" description="PASTA" evidence="10">
    <location>
        <begin position="731"/>
        <end position="797"/>
    </location>
</feature>
<sequence length="885" mass="92282">MSLTLKCMSAKNRTVSGALGGFLGLVGMSAVAGILVTAAVAPAVALSGMAATNTINVFDSLPEYLSIDRLSQKSNIYASTNAEDPVGTRVLLASFYEQNRVDVASDAISQFAKDAAIAGEDPRFMEHGGVDIQSSFNGAVQTLAGGGTRGGSSITQQYVKNVLIQKCEVMTDADAAKSCYADATKPTADRKLREMRLAIGIEKKYEKADILRGYLNIAGYGGTVYGIEAAANYYFNTTALNLTLPQAASLVAIVNNPVKFQLDRPDSETNGAANGYAANKLRRDYILDEMLKYDKIVQADYDAAIAAPIEPVITVPSTGCQTAGDNAFFCDYVTKILKNDVTFGATEEERLANFSQGGFNVYTTLDLDLQATSVAALNANVPKVVNDWNVGGVVSSVRVGTGAILVMAQNKDYSQDPAVQATGTNYTSLNYNTDHAYGGSNGFQPGSTYKVFTLAEWLKEGHALTERVDSRRKSNWGNFQDSCLGVQNYDKDVPPFNPRNDGGSSESNPNYSALQSTTNSINTGFIGMAKKLDLCGIRKTAENFGVHRADGGDLGQNAASVIGTNEIAPLTMAAAFAGIANNGMTCTPIAISKMLSSDGTELPIPKSTCTQSVEPAVAAGMQYAMQTVMTNGTARSSNRATSPRLPMIGKTGTTDAAKDTWMSGATTQVATVVGVVNVGGSNWKNQRTYSGRLFGKDGSTARHRIWPVVMSAANAKYGGDDFPEASSSLINAVAVPVPDVRGKSIAEAKTTIEAAGFLFVDGGVTSSEMPAGTVANTDPAGGAASTRGATVTAFSSDGTGVVIPALIGKTEADARATLSAAPYGFSVAKLEQAVTDKAQDGKVVAIQPGEGTASRPGDGVTIVIGKYTAPEPAASGQGANNGKNG</sequence>
<evidence type="ECO:0000256" key="5">
    <source>
        <dbReference type="ARBA" id="ARBA00022801"/>
    </source>
</evidence>
<keyword evidence="2" id="KW-0645">Protease</keyword>
<dbReference type="InterPro" id="IPR050396">
    <property type="entry name" value="Glycosyltr_51/Transpeptidase"/>
</dbReference>
<organism evidence="11 12">
    <name type="scientific">Cryobacterium flavum</name>
    <dbReference type="NCBI Taxonomy" id="1424659"/>
    <lineage>
        <taxon>Bacteria</taxon>
        <taxon>Bacillati</taxon>
        <taxon>Actinomycetota</taxon>
        <taxon>Actinomycetes</taxon>
        <taxon>Micrococcales</taxon>
        <taxon>Microbacteriaceae</taxon>
        <taxon>Cryobacterium</taxon>
    </lineage>
</organism>
<feature type="region of interest" description="Disordered" evidence="9">
    <location>
        <begin position="490"/>
        <end position="514"/>
    </location>
</feature>
<feature type="domain" description="PASTA" evidence="10">
    <location>
        <begin position="798"/>
        <end position="866"/>
    </location>
</feature>
<dbReference type="AlphaFoldDB" id="A0A5E9FUL7"/>
<dbReference type="InterPro" id="IPR023346">
    <property type="entry name" value="Lysozyme-like_dom_sf"/>
</dbReference>
<gene>
    <name evidence="11" type="ORF">SAMN05216368_102185</name>
</gene>
<dbReference type="Gene3D" id="1.10.3810.10">
    <property type="entry name" value="Biosynthetic peptidoglycan transglycosylase-like"/>
    <property type="match status" value="1"/>
</dbReference>
<evidence type="ECO:0000256" key="1">
    <source>
        <dbReference type="ARBA" id="ARBA00022645"/>
    </source>
</evidence>
<dbReference type="InterPro" id="IPR001460">
    <property type="entry name" value="PCN-bd_Tpept"/>
</dbReference>
<evidence type="ECO:0000256" key="7">
    <source>
        <dbReference type="ARBA" id="ARBA00034000"/>
    </source>
</evidence>
<keyword evidence="3" id="KW-0328">Glycosyltransferase</keyword>
<dbReference type="STRING" id="1424659.SAMN05216368_102185"/>
<evidence type="ECO:0000313" key="11">
    <source>
        <dbReference type="EMBL" id="SDM76075.1"/>
    </source>
</evidence>